<organism evidence="1 2">
    <name type="scientific">Anaerovibrio lipolyticus</name>
    <dbReference type="NCBI Taxonomy" id="82374"/>
    <lineage>
        <taxon>Bacteria</taxon>
        <taxon>Bacillati</taxon>
        <taxon>Bacillota</taxon>
        <taxon>Negativicutes</taxon>
        <taxon>Selenomonadales</taxon>
        <taxon>Selenomonadaceae</taxon>
        <taxon>Anaerovibrio</taxon>
    </lineage>
</organism>
<name>A0A0B2K0T2_9FIRM</name>
<gene>
    <name evidence="1" type="ORF">NZ47_04905</name>
</gene>
<reference evidence="1 2" key="1">
    <citation type="journal article" date="2013" name="PLoS ONE">
        <title>Identification and characterization of three novel lipases belonging to families II and V from Anaerovibrio lipolyticus 5ST.</title>
        <authorList>
            <person name="Prive F."/>
            <person name="Kaderbhai N.N."/>
            <person name="Girdwood S."/>
            <person name="Worgan H.J."/>
            <person name="Pinloche E."/>
            <person name="Scollan N.D."/>
            <person name="Huws S.A."/>
            <person name="Newbold C.J."/>
        </authorList>
    </citation>
    <scope>NUCLEOTIDE SEQUENCE [LARGE SCALE GENOMIC DNA]</scope>
    <source>
        <strain evidence="1 2">5S</strain>
    </source>
</reference>
<dbReference type="NCBIfam" id="TIGR02122">
    <property type="entry name" value="TRAP_TAXI"/>
    <property type="match status" value="1"/>
</dbReference>
<dbReference type="Gene3D" id="3.40.190.10">
    <property type="entry name" value="Periplasmic binding protein-like II"/>
    <property type="match status" value="2"/>
</dbReference>
<dbReference type="Pfam" id="PF16868">
    <property type="entry name" value="NMT1_3"/>
    <property type="match status" value="1"/>
</dbReference>
<dbReference type="PANTHER" id="PTHR42941:SF1">
    <property type="entry name" value="SLL1037 PROTEIN"/>
    <property type="match status" value="1"/>
</dbReference>
<keyword evidence="2" id="KW-1185">Reference proteome</keyword>
<dbReference type="InterPro" id="IPR011852">
    <property type="entry name" value="TRAP_TAXI"/>
</dbReference>
<protein>
    <submittedName>
        <fullName evidence="1">C4-dicarboxylate ABC transporter substrate-binding protein</fullName>
    </submittedName>
</protein>
<dbReference type="Proteomes" id="UP000030993">
    <property type="component" value="Unassembled WGS sequence"/>
</dbReference>
<comment type="caution">
    <text evidence="1">The sequence shown here is derived from an EMBL/GenBank/DDBJ whole genome shotgun (WGS) entry which is preliminary data.</text>
</comment>
<dbReference type="PANTHER" id="PTHR42941">
    <property type="entry name" value="SLL1037 PROTEIN"/>
    <property type="match status" value="1"/>
</dbReference>
<accession>A0A0B2K0T2</accession>
<sequence length="309" mass="32317">MLSVMLVTIIALVAGCGSSDGGKKFLNIATGGTAGTYYPIGGAMSEILNNEIKGMNASAQSTGATVANINMLKEGQVDLAIVQNDITYYAANGTEMFEGKKVENIKGIATLYPETCQIVTLDGKGIKTIADLKGKRVAVGAMGSGAEANARQILAAYGITYDDIDEQFLSFSEAASALKDGNVDAAFLTAGYPTAAVQDIASQNKVRLLPVEAAKADALIAKYPFYTKVTIPAGTYGMTEPVEAISVMAMLVCSDKVDDALGYEITKALFTHLDRIQAAHAAAKAITKEGAVKGMPIPMNAGAEKFFKE</sequence>
<dbReference type="eggNOG" id="COG2358">
    <property type="taxonomic scope" value="Bacteria"/>
</dbReference>
<dbReference type="STRING" id="82374.NZ47_04905"/>
<evidence type="ECO:0000313" key="1">
    <source>
        <dbReference type="EMBL" id="KHM52441.1"/>
    </source>
</evidence>
<proteinExistence type="predicted"/>
<dbReference type="CDD" id="cd13567">
    <property type="entry name" value="PBP2_TtGluBP"/>
    <property type="match status" value="1"/>
</dbReference>
<dbReference type="SUPFAM" id="SSF53850">
    <property type="entry name" value="Periplasmic binding protein-like II"/>
    <property type="match status" value="1"/>
</dbReference>
<dbReference type="EMBL" id="JSCE01000094">
    <property type="protein sequence ID" value="KHM52441.1"/>
    <property type="molecule type" value="Genomic_DNA"/>
</dbReference>
<evidence type="ECO:0000313" key="2">
    <source>
        <dbReference type="Proteomes" id="UP000030993"/>
    </source>
</evidence>
<dbReference type="AlphaFoldDB" id="A0A0B2K0T2"/>